<dbReference type="GO" id="GO:0000902">
    <property type="term" value="P:cell morphogenesis"/>
    <property type="evidence" value="ECO:0007669"/>
    <property type="project" value="InterPro"/>
</dbReference>
<evidence type="ECO:0000256" key="2">
    <source>
        <dbReference type="ARBA" id="ARBA00022741"/>
    </source>
</evidence>
<evidence type="ECO:0000313" key="8">
    <source>
        <dbReference type="Proteomes" id="UP000177376"/>
    </source>
</evidence>
<keyword evidence="3 6" id="KW-0067">ATP-binding</keyword>
<comment type="caution">
    <text evidence="6">Lacks conserved residue(s) required for the propagation of feature annotation.</text>
</comment>
<dbReference type="HAMAP" id="MF_02207">
    <property type="entry name" value="MreB"/>
    <property type="match status" value="1"/>
</dbReference>
<dbReference type="GO" id="GO:0005737">
    <property type="term" value="C:cytoplasm"/>
    <property type="evidence" value="ECO:0007669"/>
    <property type="project" value="UniProtKB-SubCell"/>
</dbReference>
<keyword evidence="2 6" id="KW-0547">Nucleotide-binding</keyword>
<sequence>MFKKFFGQFNKGLGIDLGTTKTIVYQQDRGIVVSESSVVAVNIRTDQILAVGDEAMKMVGKTPPHIVATIPLDNGIISDFEITEKMLKYFMDRVAAGRIALAVKPKVVVGIPLDITEVEKKAVEDAVLSAGASQVFLVENIMAAAIGARIPIQDPSGNMIVNLGGGLTEIAVISLDGIVNWKSSRVAGLTLDKDIIRFARDEFNLVLGEIVAEDIKKKIGSALELTEPLTMQMRGRDIISGLPKEFDVNDSQIRVAIFKSIQHILDTIKATLETTPPELVADIYQKGIILTGGLALLKNFDKFIAQGIEIPVHVADDPQTCTIRGLGVTIDDEHLLKDIIIPSSQ</sequence>
<keyword evidence="1 6" id="KW-0963">Cytoplasm</keyword>
<keyword evidence="4 6" id="KW-0133">Cell shape</keyword>
<evidence type="ECO:0000256" key="1">
    <source>
        <dbReference type="ARBA" id="ARBA00022490"/>
    </source>
</evidence>
<organism evidence="7 8">
    <name type="scientific">Candidatus Buchananbacteria bacterium RIFCSPLOWO2_01_FULL_39_33</name>
    <dbReference type="NCBI Taxonomy" id="1797543"/>
    <lineage>
        <taxon>Bacteria</taxon>
        <taxon>Candidatus Buchananiibacteriota</taxon>
    </lineage>
</organism>
<dbReference type="CDD" id="cd10225">
    <property type="entry name" value="ASKHA_NBD_MreB-like"/>
    <property type="match status" value="1"/>
</dbReference>
<evidence type="ECO:0000256" key="6">
    <source>
        <dbReference type="HAMAP-Rule" id="MF_02207"/>
    </source>
</evidence>
<dbReference type="NCBIfam" id="TIGR00904">
    <property type="entry name" value="mreB"/>
    <property type="match status" value="1"/>
</dbReference>
<comment type="function">
    <text evidence="6">Forms membrane-associated dynamic filaments that are essential for cell shape determination. Acts by regulating cell wall synthesis and cell elongation, and thus cell shape. A feedback loop between cell geometry and MreB localization may maintain elongated cell shape by targeting cell wall growth to regions of negative cell wall curvature.</text>
</comment>
<evidence type="ECO:0000256" key="4">
    <source>
        <dbReference type="ARBA" id="ARBA00022960"/>
    </source>
</evidence>
<dbReference type="PANTHER" id="PTHR42749">
    <property type="entry name" value="CELL SHAPE-DETERMINING PROTEIN MREB"/>
    <property type="match status" value="1"/>
</dbReference>
<dbReference type="GO" id="GO:0008360">
    <property type="term" value="P:regulation of cell shape"/>
    <property type="evidence" value="ECO:0007669"/>
    <property type="project" value="UniProtKB-UniRule"/>
</dbReference>
<protein>
    <recommendedName>
        <fullName evidence="6">Cell shape-determining protein MreB</fullName>
    </recommendedName>
</protein>
<comment type="subcellular location">
    <subcellularLocation>
        <location evidence="6">Cytoplasm</location>
    </subcellularLocation>
    <text evidence="6">Membrane-associated.</text>
</comment>
<dbReference type="Proteomes" id="UP000177376">
    <property type="component" value="Unassembled WGS sequence"/>
</dbReference>
<evidence type="ECO:0000313" key="7">
    <source>
        <dbReference type="EMBL" id="OGY51585.1"/>
    </source>
</evidence>
<evidence type="ECO:0000256" key="3">
    <source>
        <dbReference type="ARBA" id="ARBA00022840"/>
    </source>
</evidence>
<evidence type="ECO:0000256" key="5">
    <source>
        <dbReference type="ARBA" id="ARBA00023458"/>
    </source>
</evidence>
<feature type="binding site" evidence="6">
    <location>
        <begin position="213"/>
        <end position="216"/>
    </location>
    <ligand>
        <name>ATP</name>
        <dbReference type="ChEBI" id="CHEBI:30616"/>
    </ligand>
</feature>
<dbReference type="Pfam" id="PF06723">
    <property type="entry name" value="MreB_Mbl"/>
    <property type="match status" value="1"/>
</dbReference>
<dbReference type="Gene3D" id="3.30.420.40">
    <property type="match status" value="3"/>
</dbReference>
<name>A0A1G1YGV2_9BACT</name>
<dbReference type="GO" id="GO:0005524">
    <property type="term" value="F:ATP binding"/>
    <property type="evidence" value="ECO:0007669"/>
    <property type="project" value="UniProtKB-KW"/>
</dbReference>
<dbReference type="SUPFAM" id="SSF53067">
    <property type="entry name" value="Actin-like ATPase domain"/>
    <property type="match status" value="2"/>
</dbReference>
<dbReference type="PANTHER" id="PTHR42749:SF1">
    <property type="entry name" value="CELL SHAPE-DETERMINING PROTEIN MREB"/>
    <property type="match status" value="1"/>
</dbReference>
<dbReference type="InterPro" id="IPR043129">
    <property type="entry name" value="ATPase_NBD"/>
</dbReference>
<reference evidence="7 8" key="1">
    <citation type="journal article" date="2016" name="Nat. Commun.">
        <title>Thousands of microbial genomes shed light on interconnected biogeochemical processes in an aquifer system.</title>
        <authorList>
            <person name="Anantharaman K."/>
            <person name="Brown C.T."/>
            <person name="Hug L.A."/>
            <person name="Sharon I."/>
            <person name="Castelle C.J."/>
            <person name="Probst A.J."/>
            <person name="Thomas B.C."/>
            <person name="Singh A."/>
            <person name="Wilkins M.J."/>
            <person name="Karaoz U."/>
            <person name="Brodie E.L."/>
            <person name="Williams K.H."/>
            <person name="Hubbard S.S."/>
            <person name="Banfield J.F."/>
        </authorList>
    </citation>
    <scope>NUCLEOTIDE SEQUENCE [LARGE SCALE GENOMIC DNA]</scope>
</reference>
<dbReference type="PRINTS" id="PR01652">
    <property type="entry name" value="SHAPEPROTEIN"/>
</dbReference>
<dbReference type="InterPro" id="IPR004753">
    <property type="entry name" value="MreB"/>
</dbReference>
<dbReference type="AlphaFoldDB" id="A0A1G1YGV2"/>
<accession>A0A1G1YGV2</accession>
<dbReference type="EMBL" id="MHIM01000034">
    <property type="protein sequence ID" value="OGY51585.1"/>
    <property type="molecule type" value="Genomic_DNA"/>
</dbReference>
<proteinExistence type="inferred from homology"/>
<comment type="caution">
    <text evidence="7">The sequence shown here is derived from an EMBL/GenBank/DDBJ whole genome shotgun (WGS) entry which is preliminary data.</text>
</comment>
<dbReference type="InterPro" id="IPR056546">
    <property type="entry name" value="MreB_MamK-like"/>
</dbReference>
<comment type="subunit">
    <text evidence="6">Forms polymers.</text>
</comment>
<gene>
    <name evidence="6" type="primary">mreB</name>
    <name evidence="7" type="ORF">A3A02_02135</name>
</gene>
<dbReference type="NCBIfam" id="NF010539">
    <property type="entry name" value="PRK13927.1"/>
    <property type="match status" value="1"/>
</dbReference>
<comment type="similarity">
    <text evidence="5 6">Belongs to the FtsA/MreB family.</text>
</comment>